<comment type="subcellular location">
    <subcellularLocation>
        <location evidence="1 11">Bacterial flagellum basal body</location>
    </subcellularLocation>
    <subcellularLocation>
        <location evidence="11">Cell inner membrane</location>
        <topology evidence="11">Peripheral membrane protein</topology>
        <orientation evidence="11">Cytoplasmic side</orientation>
    </subcellularLocation>
    <subcellularLocation>
        <location evidence="2">Cell membrane</location>
        <topology evidence="2">Peripheral membrane protein</topology>
        <orientation evidence="2">Cytoplasmic side</orientation>
    </subcellularLocation>
</comment>
<accession>A0A1E3LV56</accession>
<feature type="domain" description="Flagellar motor switch protein FliG N-terminal" evidence="14">
    <location>
        <begin position="12"/>
        <end position="108"/>
    </location>
</feature>
<dbReference type="OrthoDB" id="9780302at2"/>
<evidence type="ECO:0000256" key="7">
    <source>
        <dbReference type="ARBA" id="ARBA00022779"/>
    </source>
</evidence>
<dbReference type="RefSeq" id="WP_069320607.1">
    <property type="nucleotide sequence ID" value="NZ_MDDS01000025.1"/>
</dbReference>
<keyword evidence="9 11" id="KW-0975">Bacterial flagellum</keyword>
<dbReference type="STRING" id="1888892.BFL28_16780"/>
<keyword evidence="15" id="KW-0966">Cell projection</keyword>
<dbReference type="InterPro" id="IPR000090">
    <property type="entry name" value="Flg_Motor_Flig"/>
</dbReference>
<evidence type="ECO:0000259" key="13">
    <source>
        <dbReference type="Pfam" id="PF14841"/>
    </source>
</evidence>
<feature type="domain" description="Flagellar motor switch protein FliG middle" evidence="13">
    <location>
        <begin position="123"/>
        <end position="188"/>
    </location>
</feature>
<dbReference type="Pfam" id="PF14841">
    <property type="entry name" value="FliG_M"/>
    <property type="match status" value="1"/>
</dbReference>
<gene>
    <name evidence="15" type="ORF">BFL28_16780</name>
</gene>
<organism evidence="15 16">
    <name type="scientific">Sphingomonas turrisvirgatae</name>
    <dbReference type="NCBI Taxonomy" id="1888892"/>
    <lineage>
        <taxon>Bacteria</taxon>
        <taxon>Pseudomonadati</taxon>
        <taxon>Pseudomonadota</taxon>
        <taxon>Alphaproteobacteria</taxon>
        <taxon>Sphingomonadales</taxon>
        <taxon>Sphingomonadaceae</taxon>
        <taxon>Sphingomonas</taxon>
    </lineage>
</organism>
<reference evidence="15 16" key="1">
    <citation type="submission" date="2016-08" db="EMBL/GenBank/DDBJ databases">
        <title>Draft genome of the agarase producing Sphingomonas sp. MCT13.</title>
        <authorList>
            <person name="D'Andrea M.M."/>
            <person name="Rossolini G.M."/>
            <person name="Thaller M.C."/>
        </authorList>
    </citation>
    <scope>NUCLEOTIDE SEQUENCE [LARGE SCALE GENOMIC DNA]</scope>
    <source>
        <strain evidence="15 16">MCT13</strain>
    </source>
</reference>
<dbReference type="PANTHER" id="PTHR30534">
    <property type="entry name" value="FLAGELLAR MOTOR SWITCH PROTEIN FLIG"/>
    <property type="match status" value="1"/>
</dbReference>
<evidence type="ECO:0000256" key="10">
    <source>
        <dbReference type="ARBA" id="ARBA00025598"/>
    </source>
</evidence>
<keyword evidence="15" id="KW-0282">Flagellum</keyword>
<protein>
    <recommendedName>
        <fullName evidence="4 11">Flagellar motor switch protein FliG</fullName>
    </recommendedName>
</protein>
<keyword evidence="15" id="KW-0969">Cilium</keyword>
<dbReference type="NCBIfam" id="TIGR00207">
    <property type="entry name" value="fliG"/>
    <property type="match status" value="1"/>
</dbReference>
<comment type="function">
    <text evidence="10 11">FliG is one of three proteins (FliG, FliN, FliM) that forms the rotor-mounted switch complex (C ring), located at the base of the basal body. This complex interacts with the CheY and CheZ chemotaxis proteins, in addition to contacting components of the motor that determine the direction of flagellar rotation.</text>
</comment>
<dbReference type="InterPro" id="IPR028263">
    <property type="entry name" value="FliG_N"/>
</dbReference>
<keyword evidence="11" id="KW-0997">Cell inner membrane</keyword>
<dbReference type="InterPro" id="IPR032779">
    <property type="entry name" value="FliG_M"/>
</dbReference>
<evidence type="ECO:0000259" key="14">
    <source>
        <dbReference type="Pfam" id="PF14842"/>
    </source>
</evidence>
<dbReference type="EMBL" id="MDDS01000025">
    <property type="protein sequence ID" value="ODP37624.1"/>
    <property type="molecule type" value="Genomic_DNA"/>
</dbReference>
<evidence type="ECO:0000256" key="9">
    <source>
        <dbReference type="ARBA" id="ARBA00023143"/>
    </source>
</evidence>
<evidence type="ECO:0000313" key="16">
    <source>
        <dbReference type="Proteomes" id="UP000094487"/>
    </source>
</evidence>
<keyword evidence="7 11" id="KW-0283">Flagellar rotation</keyword>
<evidence type="ECO:0000256" key="4">
    <source>
        <dbReference type="ARBA" id="ARBA00021870"/>
    </source>
</evidence>
<dbReference type="PANTHER" id="PTHR30534:SF0">
    <property type="entry name" value="FLAGELLAR MOTOR SWITCH PROTEIN FLIG"/>
    <property type="match status" value="1"/>
</dbReference>
<dbReference type="PRINTS" id="PR00954">
    <property type="entry name" value="FLGMOTORFLIG"/>
</dbReference>
<dbReference type="Gene3D" id="1.10.220.30">
    <property type="match status" value="3"/>
</dbReference>
<evidence type="ECO:0000256" key="3">
    <source>
        <dbReference type="ARBA" id="ARBA00010299"/>
    </source>
</evidence>
<evidence type="ECO:0000256" key="6">
    <source>
        <dbReference type="ARBA" id="ARBA00022500"/>
    </source>
</evidence>
<dbReference type="GO" id="GO:0071973">
    <property type="term" value="P:bacterial-type flagellum-dependent cell motility"/>
    <property type="evidence" value="ECO:0007669"/>
    <property type="project" value="InterPro"/>
</dbReference>
<comment type="similarity">
    <text evidence="3 11">Belongs to the FliG family.</text>
</comment>
<feature type="domain" description="Flagellar motor switch protein FliG C-terminal" evidence="12">
    <location>
        <begin position="225"/>
        <end position="330"/>
    </location>
</feature>
<dbReference type="PIRSF" id="PIRSF003161">
    <property type="entry name" value="FliG"/>
    <property type="match status" value="1"/>
</dbReference>
<evidence type="ECO:0000256" key="11">
    <source>
        <dbReference type="PIRNR" id="PIRNR003161"/>
    </source>
</evidence>
<keyword evidence="8 11" id="KW-0472">Membrane</keyword>
<dbReference type="GO" id="GO:0003774">
    <property type="term" value="F:cytoskeletal motor activity"/>
    <property type="evidence" value="ECO:0007669"/>
    <property type="project" value="InterPro"/>
</dbReference>
<dbReference type="SUPFAM" id="SSF48029">
    <property type="entry name" value="FliG"/>
    <property type="match status" value="2"/>
</dbReference>
<dbReference type="GO" id="GO:0006935">
    <property type="term" value="P:chemotaxis"/>
    <property type="evidence" value="ECO:0007669"/>
    <property type="project" value="UniProtKB-KW"/>
</dbReference>
<evidence type="ECO:0000256" key="8">
    <source>
        <dbReference type="ARBA" id="ARBA00023136"/>
    </source>
</evidence>
<name>A0A1E3LV56_9SPHN</name>
<dbReference type="Pfam" id="PF01706">
    <property type="entry name" value="FliG_C"/>
    <property type="match status" value="1"/>
</dbReference>
<dbReference type="GO" id="GO:0009425">
    <property type="term" value="C:bacterial-type flagellum basal body"/>
    <property type="evidence" value="ECO:0007669"/>
    <property type="project" value="UniProtKB-SubCell"/>
</dbReference>
<dbReference type="InterPro" id="IPR011002">
    <property type="entry name" value="FliG_a-hlx"/>
</dbReference>
<dbReference type="AlphaFoldDB" id="A0A1E3LV56"/>
<evidence type="ECO:0000256" key="5">
    <source>
        <dbReference type="ARBA" id="ARBA00022475"/>
    </source>
</evidence>
<dbReference type="InterPro" id="IPR023087">
    <property type="entry name" value="Flg_Motor_Flig_C"/>
</dbReference>
<proteinExistence type="inferred from homology"/>
<sequence>MNAPASLPARNFTGVERAAVLMMIVGDEEAAAILQKLDPDEVRELGTAMMNVADVSEWEMAQVLDDFTGRAQERSAIQFDPRPKVETVVTKALGPERASTVLARILPPEPDESIAQLAWMDADEIASMLEDEHPQIAAVLLAHLEPETAGKVLEMLPEAIQPQVLRRVARLGPVTPQAIATLTALIDRHSAQPRRVAGLQMGGTREAAKIMSSVRKVTEQKVMPKLAKLDREVARAIEEAMFVFDNLLELDDKNMGTLLRNIESDVLVRSLKGVDEDGRNRFLACMSSRAADTIRDEMEARGPMKMAEVLDAQKQMIAIARQLVKDGTITMPGGGGDDDYV</sequence>
<dbReference type="Pfam" id="PF14842">
    <property type="entry name" value="FliG_N"/>
    <property type="match status" value="1"/>
</dbReference>
<dbReference type="GO" id="GO:0005886">
    <property type="term" value="C:plasma membrane"/>
    <property type="evidence" value="ECO:0007669"/>
    <property type="project" value="UniProtKB-SubCell"/>
</dbReference>
<evidence type="ECO:0000313" key="15">
    <source>
        <dbReference type="EMBL" id="ODP37624.1"/>
    </source>
</evidence>
<keyword evidence="5 11" id="KW-1003">Cell membrane</keyword>
<evidence type="ECO:0000259" key="12">
    <source>
        <dbReference type="Pfam" id="PF01706"/>
    </source>
</evidence>
<evidence type="ECO:0000256" key="2">
    <source>
        <dbReference type="ARBA" id="ARBA00004413"/>
    </source>
</evidence>
<dbReference type="Proteomes" id="UP000094487">
    <property type="component" value="Unassembled WGS sequence"/>
</dbReference>
<keyword evidence="6 11" id="KW-0145">Chemotaxis</keyword>
<keyword evidence="16" id="KW-1185">Reference proteome</keyword>
<evidence type="ECO:0000256" key="1">
    <source>
        <dbReference type="ARBA" id="ARBA00004117"/>
    </source>
</evidence>
<comment type="caution">
    <text evidence="15">The sequence shown here is derived from an EMBL/GenBank/DDBJ whole genome shotgun (WGS) entry which is preliminary data.</text>
</comment>